<proteinExistence type="predicted"/>
<accession>A0A0J8B2P1</accession>
<reference evidence="2 3" key="1">
    <citation type="journal article" date="2014" name="Nature">
        <title>The genome of the recently domesticated crop plant sugar beet (Beta vulgaris).</title>
        <authorList>
            <person name="Dohm J.C."/>
            <person name="Minoche A.E."/>
            <person name="Holtgrawe D."/>
            <person name="Capella-Gutierrez S."/>
            <person name="Zakrzewski F."/>
            <person name="Tafer H."/>
            <person name="Rupp O."/>
            <person name="Sorensen T.R."/>
            <person name="Stracke R."/>
            <person name="Reinhardt R."/>
            <person name="Goesmann A."/>
            <person name="Kraft T."/>
            <person name="Schulz B."/>
            <person name="Stadler P.F."/>
            <person name="Schmidt T."/>
            <person name="Gabaldon T."/>
            <person name="Lehrach H."/>
            <person name="Weisshaar B."/>
            <person name="Himmelbauer H."/>
        </authorList>
    </citation>
    <scope>NUCLEOTIDE SEQUENCE [LARGE SCALE GENOMIC DNA]</scope>
    <source>
        <tissue evidence="2">Taproot</tissue>
    </source>
</reference>
<dbReference type="Gramene" id="KMS95261">
    <property type="protein sequence ID" value="KMS95261"/>
    <property type="gene ID" value="BVRB_010500"/>
</dbReference>
<sequence>MIPVRDLAEEGNGNLQNDGDTNNPFNSSATEGNIAEVTEKKLKKQTFRVALKVVEKTTGPGMSLSEEFLADAKRKLAELNNRDACRAEEDSRVEE</sequence>
<evidence type="ECO:0000313" key="3">
    <source>
        <dbReference type="Proteomes" id="UP000035740"/>
    </source>
</evidence>
<name>A0A0J8B2P1_BETVV</name>
<dbReference type="OrthoDB" id="10262720at2759"/>
<keyword evidence="3" id="KW-1185">Reference proteome</keyword>
<dbReference type="eggNOG" id="KOG0104">
    <property type="taxonomic scope" value="Eukaryota"/>
</dbReference>
<feature type="region of interest" description="Disordered" evidence="1">
    <location>
        <begin position="1"/>
        <end position="32"/>
    </location>
</feature>
<gene>
    <name evidence="2" type="ORF">BVRB_010500</name>
</gene>
<feature type="compositionally biased region" description="Polar residues" evidence="1">
    <location>
        <begin position="13"/>
        <end position="31"/>
    </location>
</feature>
<dbReference type="EMBL" id="KQ090497">
    <property type="protein sequence ID" value="KMS95261.1"/>
    <property type="molecule type" value="Genomic_DNA"/>
</dbReference>
<dbReference type="AlphaFoldDB" id="A0A0J8B2P1"/>
<dbReference type="eggNOG" id="KOG0103">
    <property type="taxonomic scope" value="Eukaryota"/>
</dbReference>
<organism evidence="2 3">
    <name type="scientific">Beta vulgaris subsp. vulgaris</name>
    <name type="common">Beet</name>
    <dbReference type="NCBI Taxonomy" id="3555"/>
    <lineage>
        <taxon>Eukaryota</taxon>
        <taxon>Viridiplantae</taxon>
        <taxon>Streptophyta</taxon>
        <taxon>Embryophyta</taxon>
        <taxon>Tracheophyta</taxon>
        <taxon>Spermatophyta</taxon>
        <taxon>Magnoliopsida</taxon>
        <taxon>eudicotyledons</taxon>
        <taxon>Gunneridae</taxon>
        <taxon>Pentapetalae</taxon>
        <taxon>Caryophyllales</taxon>
        <taxon>Chenopodiaceae</taxon>
        <taxon>Betoideae</taxon>
        <taxon>Beta</taxon>
    </lineage>
</organism>
<evidence type="ECO:0000313" key="2">
    <source>
        <dbReference type="EMBL" id="KMS95261.1"/>
    </source>
</evidence>
<evidence type="ECO:0000256" key="1">
    <source>
        <dbReference type="SAM" id="MobiDB-lite"/>
    </source>
</evidence>
<dbReference type="Proteomes" id="UP000035740">
    <property type="component" value="Unassembled WGS sequence"/>
</dbReference>
<protein>
    <submittedName>
        <fullName evidence="2">Uncharacterized protein</fullName>
    </submittedName>
</protein>